<gene>
    <name evidence="4" type="ORF">K1I37_19920</name>
</gene>
<dbReference type="GO" id="GO:0003700">
    <property type="term" value="F:DNA-binding transcription factor activity"/>
    <property type="evidence" value="ECO:0007669"/>
    <property type="project" value="InterPro"/>
</dbReference>
<dbReference type="PANTHER" id="PTHR44846:SF17">
    <property type="entry name" value="GNTR-FAMILY TRANSCRIPTIONAL REGULATOR"/>
    <property type="match status" value="1"/>
</dbReference>
<dbReference type="InterPro" id="IPR028978">
    <property type="entry name" value="Chorismate_lyase_/UTRA_dom_sf"/>
</dbReference>
<keyword evidence="1" id="KW-0805">Transcription regulation</keyword>
<dbReference type="SMART" id="SM00345">
    <property type="entry name" value="HTH_GNTR"/>
    <property type="match status" value="1"/>
</dbReference>
<protein>
    <submittedName>
        <fullName evidence="4">GntR family transcriptional regulator</fullName>
    </submittedName>
</protein>
<organism evidence="4 5">
    <name type="scientific">Alicyclobacillus acidoterrestris (strain ATCC 49025 / DSM 3922 / CIP 106132 / NCIMB 13137 / GD3B)</name>
    <dbReference type="NCBI Taxonomy" id="1356854"/>
    <lineage>
        <taxon>Bacteria</taxon>
        <taxon>Bacillati</taxon>
        <taxon>Bacillota</taxon>
        <taxon>Bacilli</taxon>
        <taxon>Bacillales</taxon>
        <taxon>Alicyclobacillaceae</taxon>
        <taxon>Alicyclobacillus</taxon>
    </lineage>
</organism>
<dbReference type="STRING" id="1356854.N007_19160"/>
<dbReference type="InterPro" id="IPR036388">
    <property type="entry name" value="WH-like_DNA-bd_sf"/>
</dbReference>
<dbReference type="InterPro" id="IPR050679">
    <property type="entry name" value="Bact_HTH_transcr_reg"/>
</dbReference>
<name>T0CJ59_ALIAG</name>
<dbReference type="eggNOG" id="COG2188">
    <property type="taxonomic scope" value="Bacteria"/>
</dbReference>
<dbReference type="EMBL" id="CP080467">
    <property type="protein sequence ID" value="UNO48857.1"/>
    <property type="molecule type" value="Genomic_DNA"/>
</dbReference>
<dbReference type="RefSeq" id="WP_021294985.1">
    <property type="nucleotide sequence ID" value="NZ_AURB01000026.1"/>
</dbReference>
<keyword evidence="3" id="KW-0804">Transcription</keyword>
<dbReference type="PRINTS" id="PR00035">
    <property type="entry name" value="HTHGNTR"/>
</dbReference>
<dbReference type="PANTHER" id="PTHR44846">
    <property type="entry name" value="MANNOSYL-D-GLYCERATE TRANSPORT/METABOLISM SYSTEM REPRESSOR MNGR-RELATED"/>
    <property type="match status" value="1"/>
</dbReference>
<dbReference type="CDD" id="cd07377">
    <property type="entry name" value="WHTH_GntR"/>
    <property type="match status" value="1"/>
</dbReference>
<dbReference type="SUPFAM" id="SSF64288">
    <property type="entry name" value="Chorismate lyase-like"/>
    <property type="match status" value="1"/>
</dbReference>
<dbReference type="Proteomes" id="UP000829401">
    <property type="component" value="Chromosome"/>
</dbReference>
<reference evidence="5" key="1">
    <citation type="journal article" date="2022" name="G3 (Bethesda)">
        <title>Unveiling the complete genome sequence of Alicyclobacillus acidoterrestris DSM 3922T, a taint-producing strain.</title>
        <authorList>
            <person name="Leonardo I.C."/>
            <person name="Barreto Crespo M.T."/>
            <person name="Gaspar F.B."/>
        </authorList>
    </citation>
    <scope>NUCLEOTIDE SEQUENCE [LARGE SCALE GENOMIC DNA]</scope>
    <source>
        <strain evidence="5">DSM 3922</strain>
    </source>
</reference>
<dbReference type="KEGG" id="aaco:K1I37_19920"/>
<sequence length="256" mass="29750">MHRYLEIRNQILNRIQNGDWSQGMQLPSETTLAKEYHTTRVTIRRALQLLEQEHVLTSRQGIGRFVAQSMTSKAAELSRLVDWRQFMREPNQDLRTVTIASHDITLSLEYAHWMQCPGQTAGYQFVQSRICASQTVSMSISIFCREQLPTKSGDGALLDALKRREEMSKYAESDILIPDESDPYANYLQDCEGDSATPILILRQLFLDWRHMPLFLRYDYLNLRVFSLHVTREKEPPTQHDVSRTPHHVLPRFATS</sequence>
<accession>T0CJ59</accession>
<accession>A0A9E6ZGE9</accession>
<dbReference type="OrthoDB" id="457376at2"/>
<dbReference type="GO" id="GO:0003677">
    <property type="term" value="F:DNA binding"/>
    <property type="evidence" value="ECO:0007669"/>
    <property type="project" value="UniProtKB-KW"/>
</dbReference>
<evidence type="ECO:0000256" key="3">
    <source>
        <dbReference type="ARBA" id="ARBA00023163"/>
    </source>
</evidence>
<dbReference type="InterPro" id="IPR036390">
    <property type="entry name" value="WH_DNA-bd_sf"/>
</dbReference>
<dbReference type="AlphaFoldDB" id="T0CJ59"/>
<dbReference type="Gene3D" id="1.10.10.10">
    <property type="entry name" value="Winged helix-like DNA-binding domain superfamily/Winged helix DNA-binding domain"/>
    <property type="match status" value="1"/>
</dbReference>
<dbReference type="GO" id="GO:0045892">
    <property type="term" value="P:negative regulation of DNA-templated transcription"/>
    <property type="evidence" value="ECO:0007669"/>
    <property type="project" value="TreeGrafter"/>
</dbReference>
<dbReference type="InterPro" id="IPR000524">
    <property type="entry name" value="Tscrpt_reg_HTH_GntR"/>
</dbReference>
<keyword evidence="2" id="KW-0238">DNA-binding</keyword>
<dbReference type="Pfam" id="PF00392">
    <property type="entry name" value="GntR"/>
    <property type="match status" value="1"/>
</dbReference>
<evidence type="ECO:0000313" key="5">
    <source>
        <dbReference type="Proteomes" id="UP000829401"/>
    </source>
</evidence>
<dbReference type="SUPFAM" id="SSF46785">
    <property type="entry name" value="Winged helix' DNA-binding domain"/>
    <property type="match status" value="1"/>
</dbReference>
<evidence type="ECO:0000256" key="2">
    <source>
        <dbReference type="ARBA" id="ARBA00023125"/>
    </source>
</evidence>
<proteinExistence type="predicted"/>
<evidence type="ECO:0000256" key="1">
    <source>
        <dbReference type="ARBA" id="ARBA00023015"/>
    </source>
</evidence>
<keyword evidence="5" id="KW-1185">Reference proteome</keyword>
<dbReference type="PROSITE" id="PS50949">
    <property type="entry name" value="HTH_GNTR"/>
    <property type="match status" value="1"/>
</dbReference>
<evidence type="ECO:0000313" key="4">
    <source>
        <dbReference type="EMBL" id="UNO48857.1"/>
    </source>
</evidence>